<keyword evidence="1" id="KW-1133">Transmembrane helix</keyword>
<feature type="transmembrane region" description="Helical" evidence="1">
    <location>
        <begin position="38"/>
        <end position="56"/>
    </location>
</feature>
<evidence type="ECO:0000313" key="2">
    <source>
        <dbReference type="EMBL" id="HHL43722.1"/>
    </source>
</evidence>
<feature type="transmembrane region" description="Helical" evidence="1">
    <location>
        <begin position="84"/>
        <end position="106"/>
    </location>
</feature>
<protein>
    <submittedName>
        <fullName evidence="2">Uncharacterized protein</fullName>
    </submittedName>
</protein>
<dbReference type="Proteomes" id="UP000885830">
    <property type="component" value="Unassembled WGS sequence"/>
</dbReference>
<evidence type="ECO:0000256" key="1">
    <source>
        <dbReference type="SAM" id="Phobius"/>
    </source>
</evidence>
<gene>
    <name evidence="2" type="ORF">ENJ42_08895</name>
</gene>
<keyword evidence="1" id="KW-0812">Transmembrane</keyword>
<sequence length="112" mass="11970">MRYKTRLLMAKILVSLAVLVYAQMPLCENGLNIQALNGAAYGHLLAVPVLLFAIWGRLHGTGRSVRLVGFLGIAYWLGDRMGSHSVSAATSVFMLIALSLGVALSVKTTPSV</sequence>
<organism evidence="2">
    <name type="scientific">Hellea balneolensis</name>
    <dbReference type="NCBI Taxonomy" id="287478"/>
    <lineage>
        <taxon>Bacteria</taxon>
        <taxon>Pseudomonadati</taxon>
        <taxon>Pseudomonadota</taxon>
        <taxon>Alphaproteobacteria</taxon>
        <taxon>Maricaulales</taxon>
        <taxon>Robiginitomaculaceae</taxon>
        <taxon>Hellea</taxon>
    </lineage>
</organism>
<proteinExistence type="predicted"/>
<dbReference type="EMBL" id="DRMJ01000465">
    <property type="protein sequence ID" value="HHL43722.1"/>
    <property type="molecule type" value="Genomic_DNA"/>
</dbReference>
<name>A0A7C5QX66_9PROT</name>
<dbReference type="AlphaFoldDB" id="A0A7C5QX66"/>
<reference evidence="2" key="1">
    <citation type="journal article" date="2020" name="mSystems">
        <title>Genome- and Community-Level Interaction Insights into Carbon Utilization and Element Cycling Functions of Hydrothermarchaeota in Hydrothermal Sediment.</title>
        <authorList>
            <person name="Zhou Z."/>
            <person name="Liu Y."/>
            <person name="Xu W."/>
            <person name="Pan J."/>
            <person name="Luo Z.H."/>
            <person name="Li M."/>
        </authorList>
    </citation>
    <scope>NUCLEOTIDE SEQUENCE [LARGE SCALE GENOMIC DNA]</scope>
    <source>
        <strain evidence="2">HyVt-485</strain>
    </source>
</reference>
<comment type="caution">
    <text evidence="2">The sequence shown here is derived from an EMBL/GenBank/DDBJ whole genome shotgun (WGS) entry which is preliminary data.</text>
</comment>
<accession>A0A7C5QX66</accession>
<keyword evidence="1" id="KW-0472">Membrane</keyword>